<feature type="region of interest" description="Disordered" evidence="1">
    <location>
        <begin position="1"/>
        <end position="55"/>
    </location>
</feature>
<accession>A0A5J5CKG0</accession>
<keyword evidence="3" id="KW-1185">Reference proteome</keyword>
<evidence type="ECO:0000256" key="1">
    <source>
        <dbReference type="SAM" id="MobiDB-lite"/>
    </source>
</evidence>
<name>A0A5J5CKG0_9PERO</name>
<proteinExistence type="predicted"/>
<protein>
    <submittedName>
        <fullName evidence="2">Uncharacterized protein</fullName>
    </submittedName>
</protein>
<evidence type="ECO:0000313" key="3">
    <source>
        <dbReference type="Proteomes" id="UP000327493"/>
    </source>
</evidence>
<reference evidence="2 3" key="1">
    <citation type="submission" date="2019-08" db="EMBL/GenBank/DDBJ databases">
        <title>A chromosome-level genome assembly, high-density linkage maps, and genome scans reveal the genomic architecture of hybrid incompatibilities underlying speciation via character displacement in darters (Percidae: Etheostominae).</title>
        <authorList>
            <person name="Moran R.L."/>
            <person name="Catchen J.M."/>
            <person name="Fuller R.C."/>
        </authorList>
    </citation>
    <scope>NUCLEOTIDE SEQUENCE [LARGE SCALE GENOMIC DNA]</scope>
    <source>
        <strain evidence="2">EspeVRDwgs_2016</strain>
        <tissue evidence="2">Muscle</tissue>
    </source>
</reference>
<evidence type="ECO:0000313" key="2">
    <source>
        <dbReference type="EMBL" id="KAA8580800.1"/>
    </source>
</evidence>
<comment type="caution">
    <text evidence="2">The sequence shown here is derived from an EMBL/GenBank/DDBJ whole genome shotgun (WGS) entry which is preliminary data.</text>
</comment>
<dbReference type="AlphaFoldDB" id="A0A5J5CKG0"/>
<sequence length="133" mass="14692">MSSHWQPHKACPETDDSATKTTQVAGCRPPGAEKLGHTKISGRHHREKSLETGEEREEIMRGVFFPPSMVSITSPSHRIHWSAYFTQHFPPFLCPGLTSSVLLPYINCSSPVSACAIWVQACLVGALHVQRKA</sequence>
<dbReference type="EMBL" id="VOFY01000022">
    <property type="protein sequence ID" value="KAA8580800.1"/>
    <property type="molecule type" value="Genomic_DNA"/>
</dbReference>
<dbReference type="Proteomes" id="UP000327493">
    <property type="component" value="Chromosome 22"/>
</dbReference>
<organism evidence="2 3">
    <name type="scientific">Etheostoma spectabile</name>
    <name type="common">orangethroat darter</name>
    <dbReference type="NCBI Taxonomy" id="54343"/>
    <lineage>
        <taxon>Eukaryota</taxon>
        <taxon>Metazoa</taxon>
        <taxon>Chordata</taxon>
        <taxon>Craniata</taxon>
        <taxon>Vertebrata</taxon>
        <taxon>Euteleostomi</taxon>
        <taxon>Actinopterygii</taxon>
        <taxon>Neopterygii</taxon>
        <taxon>Teleostei</taxon>
        <taxon>Neoteleostei</taxon>
        <taxon>Acanthomorphata</taxon>
        <taxon>Eupercaria</taxon>
        <taxon>Perciformes</taxon>
        <taxon>Percoidei</taxon>
        <taxon>Percidae</taxon>
        <taxon>Etheostomatinae</taxon>
        <taxon>Etheostoma</taxon>
    </lineage>
</organism>
<gene>
    <name evidence="2" type="ORF">FQN60_013758</name>
</gene>